<dbReference type="EMBL" id="BAAAWD010000019">
    <property type="protein sequence ID" value="GAA3032580.1"/>
    <property type="molecule type" value="Genomic_DNA"/>
</dbReference>
<comment type="caution">
    <text evidence="2">The sequence shown here is derived from an EMBL/GenBank/DDBJ whole genome shotgun (WGS) entry which is preliminary data.</text>
</comment>
<evidence type="ECO:0000313" key="2">
    <source>
        <dbReference type="EMBL" id="GAA3032580.1"/>
    </source>
</evidence>
<sequence length="56" mass="5943">MVWVLLLMLGAIVLGAIAIVVKALKWLLIIAAVMFVAGLVAGWAQRRTRGDRGGLA</sequence>
<keyword evidence="1" id="KW-0812">Transmembrane</keyword>
<name>A0ABP6L4P8_9ACTN</name>
<keyword evidence="1" id="KW-0472">Membrane</keyword>
<gene>
    <name evidence="2" type="ORF">GCM10017559_69850</name>
</gene>
<proteinExistence type="predicted"/>
<evidence type="ECO:0000256" key="1">
    <source>
        <dbReference type="SAM" id="Phobius"/>
    </source>
</evidence>
<organism evidence="2 3">
    <name type="scientific">Streptosporangium longisporum</name>
    <dbReference type="NCBI Taxonomy" id="46187"/>
    <lineage>
        <taxon>Bacteria</taxon>
        <taxon>Bacillati</taxon>
        <taxon>Actinomycetota</taxon>
        <taxon>Actinomycetes</taxon>
        <taxon>Streptosporangiales</taxon>
        <taxon>Streptosporangiaceae</taxon>
        <taxon>Streptosporangium</taxon>
    </lineage>
</organism>
<accession>A0ABP6L4P8</accession>
<keyword evidence="1" id="KW-1133">Transmembrane helix</keyword>
<protein>
    <recommendedName>
        <fullName evidence="4">Hydrophobic protein</fullName>
    </recommendedName>
</protein>
<keyword evidence="3" id="KW-1185">Reference proteome</keyword>
<dbReference type="RefSeq" id="WP_344904099.1">
    <property type="nucleotide sequence ID" value="NZ_BAAAWD010000019.1"/>
</dbReference>
<reference evidence="3" key="1">
    <citation type="journal article" date="2019" name="Int. J. Syst. Evol. Microbiol.">
        <title>The Global Catalogue of Microorganisms (GCM) 10K type strain sequencing project: providing services to taxonomists for standard genome sequencing and annotation.</title>
        <authorList>
            <consortium name="The Broad Institute Genomics Platform"/>
            <consortium name="The Broad Institute Genome Sequencing Center for Infectious Disease"/>
            <person name="Wu L."/>
            <person name="Ma J."/>
        </authorList>
    </citation>
    <scope>NUCLEOTIDE SEQUENCE [LARGE SCALE GENOMIC DNA]</scope>
    <source>
        <strain evidence="3">JCM 3106</strain>
    </source>
</reference>
<feature type="transmembrane region" description="Helical" evidence="1">
    <location>
        <begin position="28"/>
        <end position="44"/>
    </location>
</feature>
<evidence type="ECO:0000313" key="3">
    <source>
        <dbReference type="Proteomes" id="UP001499930"/>
    </source>
</evidence>
<evidence type="ECO:0008006" key="4">
    <source>
        <dbReference type="Google" id="ProtNLM"/>
    </source>
</evidence>
<dbReference type="Proteomes" id="UP001499930">
    <property type="component" value="Unassembled WGS sequence"/>
</dbReference>